<protein>
    <submittedName>
        <fullName evidence="3">Glycosyl transferase, family 9</fullName>
    </submittedName>
</protein>
<proteinExistence type="predicted"/>
<dbReference type="InterPro" id="IPR002201">
    <property type="entry name" value="Glyco_trans_9"/>
</dbReference>
<dbReference type="GO" id="GO:0009244">
    <property type="term" value="P:lipopolysaccharide core region biosynthetic process"/>
    <property type="evidence" value="ECO:0007669"/>
    <property type="project" value="TreeGrafter"/>
</dbReference>
<dbReference type="Pfam" id="PF01075">
    <property type="entry name" value="Glyco_transf_9"/>
    <property type="match status" value="1"/>
</dbReference>
<keyword evidence="1" id="KW-0328">Glycosyltransferase</keyword>
<accession>A5G6G9</accession>
<name>A5G6G9_GEOUR</name>
<dbReference type="InterPro" id="IPR051199">
    <property type="entry name" value="LPS_LOS_Heptosyltrfase"/>
</dbReference>
<dbReference type="GO" id="GO:0005829">
    <property type="term" value="C:cytosol"/>
    <property type="evidence" value="ECO:0007669"/>
    <property type="project" value="TreeGrafter"/>
</dbReference>
<dbReference type="PANTHER" id="PTHR30160:SF7">
    <property type="entry name" value="ADP-HEPTOSE--LPS HEPTOSYLTRANSFERASE 2"/>
    <property type="match status" value="1"/>
</dbReference>
<dbReference type="OrthoDB" id="9797795at2"/>
<dbReference type="GO" id="GO:0008713">
    <property type="term" value="F:ADP-heptose-lipopolysaccharide heptosyltransferase activity"/>
    <property type="evidence" value="ECO:0007669"/>
    <property type="project" value="TreeGrafter"/>
</dbReference>
<sequence length="364" mass="40109">MVVGKKQNRILVLRYRFIGDTILTVPFLRNLRRAEPDAHIAWVVAPGSAEVVKGIPYVDELIYWDPVTIHADSQGKHRTFSDKLAFIRALRARHFSKVYVLKRSFSSAIMALLSGARERIGFNTEGRGFLLTKRVPYCSDRHEVENFLDVLKSDGVAVEDDFLEFWSTPEEEAAAVQLLSGAGANAGNGLVALHPFASIAQRGWHLENFATLAARFQEQGLTPLVLGAPCDRKTFDDARRLFGAGTVDLVGKCSLRVTMALLKDCSLFVGNDSGIMHLAAAAGIPLVALFGPQSPVKFGPWSGKAVVAYKKFACSPCRQKFFTECEPSPRMRPACVEAITVDEVFSEGMRLLNLSKEGKYGNEQ</sequence>
<gene>
    <name evidence="3" type="ordered locus">Gura_3226</name>
</gene>
<dbReference type="PANTHER" id="PTHR30160">
    <property type="entry name" value="TETRAACYLDISACCHARIDE 4'-KINASE-RELATED"/>
    <property type="match status" value="1"/>
</dbReference>
<dbReference type="CAZy" id="GT9">
    <property type="family name" value="Glycosyltransferase Family 9"/>
</dbReference>
<organism evidence="3 4">
    <name type="scientific">Geotalea uraniireducens (strain Rf4)</name>
    <name type="common">Geobacter uraniireducens</name>
    <dbReference type="NCBI Taxonomy" id="351605"/>
    <lineage>
        <taxon>Bacteria</taxon>
        <taxon>Pseudomonadati</taxon>
        <taxon>Thermodesulfobacteriota</taxon>
        <taxon>Desulfuromonadia</taxon>
        <taxon>Geobacterales</taxon>
        <taxon>Geobacteraceae</taxon>
        <taxon>Geotalea</taxon>
    </lineage>
</organism>
<evidence type="ECO:0000256" key="1">
    <source>
        <dbReference type="ARBA" id="ARBA00022676"/>
    </source>
</evidence>
<keyword evidence="4" id="KW-1185">Reference proteome</keyword>
<dbReference type="KEGG" id="gur:Gura_3226"/>
<dbReference type="Proteomes" id="UP000006695">
    <property type="component" value="Chromosome"/>
</dbReference>
<dbReference type="RefSeq" id="WP_011940050.1">
    <property type="nucleotide sequence ID" value="NC_009483.1"/>
</dbReference>
<evidence type="ECO:0000256" key="2">
    <source>
        <dbReference type="ARBA" id="ARBA00022679"/>
    </source>
</evidence>
<keyword evidence="2 3" id="KW-0808">Transferase</keyword>
<dbReference type="CDD" id="cd03789">
    <property type="entry name" value="GT9_LPS_heptosyltransferase"/>
    <property type="match status" value="1"/>
</dbReference>
<dbReference type="STRING" id="351605.Gura_3226"/>
<evidence type="ECO:0000313" key="4">
    <source>
        <dbReference type="Proteomes" id="UP000006695"/>
    </source>
</evidence>
<dbReference type="Gene3D" id="3.40.50.2000">
    <property type="entry name" value="Glycogen Phosphorylase B"/>
    <property type="match status" value="2"/>
</dbReference>
<dbReference type="HOGENOM" id="CLU_038371_0_0_7"/>
<evidence type="ECO:0000313" key="3">
    <source>
        <dbReference type="EMBL" id="ABQ27387.1"/>
    </source>
</evidence>
<dbReference type="SUPFAM" id="SSF53756">
    <property type="entry name" value="UDP-Glycosyltransferase/glycogen phosphorylase"/>
    <property type="match status" value="1"/>
</dbReference>
<reference evidence="3 4" key="1">
    <citation type="submission" date="2007-05" db="EMBL/GenBank/DDBJ databases">
        <title>Complete sequence of Geobacter uraniireducens Rf4.</title>
        <authorList>
            <consortium name="US DOE Joint Genome Institute"/>
            <person name="Copeland A."/>
            <person name="Lucas S."/>
            <person name="Lapidus A."/>
            <person name="Barry K."/>
            <person name="Detter J.C."/>
            <person name="Glavina del Rio T."/>
            <person name="Hammon N."/>
            <person name="Israni S."/>
            <person name="Dalin E."/>
            <person name="Tice H."/>
            <person name="Pitluck S."/>
            <person name="Chertkov O."/>
            <person name="Brettin T."/>
            <person name="Bruce D."/>
            <person name="Han C."/>
            <person name="Schmutz J."/>
            <person name="Larimer F."/>
            <person name="Land M."/>
            <person name="Hauser L."/>
            <person name="Kyrpides N."/>
            <person name="Mikhailova N."/>
            <person name="Shelobolina E."/>
            <person name="Aklujkar M."/>
            <person name="Lovley D."/>
            <person name="Richardson P."/>
        </authorList>
    </citation>
    <scope>NUCLEOTIDE SEQUENCE [LARGE SCALE GENOMIC DNA]</scope>
    <source>
        <strain evidence="3 4">Rf4</strain>
    </source>
</reference>
<dbReference type="EMBL" id="CP000698">
    <property type="protein sequence ID" value="ABQ27387.1"/>
    <property type="molecule type" value="Genomic_DNA"/>
</dbReference>
<dbReference type="AlphaFoldDB" id="A5G6G9"/>